<dbReference type="EMBL" id="FJUX01000087">
    <property type="protein sequence ID" value="CZT06596.1"/>
    <property type="molecule type" value="Genomic_DNA"/>
</dbReference>
<evidence type="ECO:0000313" key="3">
    <source>
        <dbReference type="Proteomes" id="UP000178912"/>
    </source>
</evidence>
<dbReference type="AlphaFoldDB" id="A0A1E1L7W9"/>
<protein>
    <submittedName>
        <fullName evidence="2">Uncharacterized protein</fullName>
    </submittedName>
</protein>
<keyword evidence="3" id="KW-1185">Reference proteome</keyword>
<feature type="chain" id="PRO_5009446751" evidence="1">
    <location>
        <begin position="24"/>
        <end position="61"/>
    </location>
</feature>
<evidence type="ECO:0000313" key="2">
    <source>
        <dbReference type="EMBL" id="CZT06596.1"/>
    </source>
</evidence>
<sequence>MLFTKQIITLAYALLSMSSMVVATPMPCSDAVRDQVLSGKVDASACCSYGVCKGDVNIQGA</sequence>
<gene>
    <name evidence="2" type="ORF">RAG0_12280</name>
</gene>
<dbReference type="Proteomes" id="UP000178912">
    <property type="component" value="Unassembled WGS sequence"/>
</dbReference>
<reference evidence="3" key="1">
    <citation type="submission" date="2016-03" db="EMBL/GenBank/DDBJ databases">
        <authorList>
            <person name="Guldener U."/>
        </authorList>
    </citation>
    <scope>NUCLEOTIDE SEQUENCE [LARGE SCALE GENOMIC DNA]</scope>
    <source>
        <strain evidence="3">04CH-RAC-A.6.1</strain>
    </source>
</reference>
<name>A0A1E1L7W9_9HELO</name>
<organism evidence="2 3">
    <name type="scientific">Rhynchosporium agropyri</name>
    <dbReference type="NCBI Taxonomy" id="914238"/>
    <lineage>
        <taxon>Eukaryota</taxon>
        <taxon>Fungi</taxon>
        <taxon>Dikarya</taxon>
        <taxon>Ascomycota</taxon>
        <taxon>Pezizomycotina</taxon>
        <taxon>Leotiomycetes</taxon>
        <taxon>Helotiales</taxon>
        <taxon>Ploettnerulaceae</taxon>
        <taxon>Rhynchosporium</taxon>
    </lineage>
</organism>
<feature type="signal peptide" evidence="1">
    <location>
        <begin position="1"/>
        <end position="23"/>
    </location>
</feature>
<accession>A0A1E1L7W9</accession>
<evidence type="ECO:0000256" key="1">
    <source>
        <dbReference type="SAM" id="SignalP"/>
    </source>
</evidence>
<keyword evidence="1" id="KW-0732">Signal</keyword>
<dbReference type="OrthoDB" id="4863639at2759"/>
<proteinExistence type="predicted"/>